<evidence type="ECO:0000256" key="3">
    <source>
        <dbReference type="ARBA" id="ARBA00022725"/>
    </source>
</evidence>
<reference evidence="12 13" key="1">
    <citation type="journal article" date="2007" name="Nature">
        <title>Genome of the marsupial Monodelphis domestica reveals innovation in non-coding sequences.</title>
        <authorList>
            <person name="Mikkelsen T.S."/>
            <person name="Wakefield M.J."/>
            <person name="Aken B."/>
            <person name="Amemiya C.T."/>
            <person name="Chang J.L."/>
            <person name="Duke S."/>
            <person name="Garber M."/>
            <person name="Gentles A.J."/>
            <person name="Goodstadt L."/>
            <person name="Heger A."/>
            <person name="Jurka J."/>
            <person name="Kamal M."/>
            <person name="Mauceli E."/>
            <person name="Searle S.M."/>
            <person name="Sharpe T."/>
            <person name="Baker M.L."/>
            <person name="Batzer M.A."/>
            <person name="Benos P.V."/>
            <person name="Belov K."/>
            <person name="Clamp M."/>
            <person name="Cook A."/>
            <person name="Cuff J."/>
            <person name="Das R."/>
            <person name="Davidow L."/>
            <person name="Deakin J.E."/>
            <person name="Fazzari M.J."/>
            <person name="Glass J.L."/>
            <person name="Grabherr M."/>
            <person name="Greally J.M."/>
            <person name="Gu W."/>
            <person name="Hore T.A."/>
            <person name="Huttley G.A."/>
            <person name="Kleber M."/>
            <person name="Jirtle R.L."/>
            <person name="Koina E."/>
            <person name="Lee J.T."/>
            <person name="Mahony S."/>
            <person name="Marra M.A."/>
            <person name="Miller R.D."/>
            <person name="Nicholls R.D."/>
            <person name="Oda M."/>
            <person name="Papenfuss A.T."/>
            <person name="Parra Z.E."/>
            <person name="Pollock D.D."/>
            <person name="Ray D.A."/>
            <person name="Schein J.E."/>
            <person name="Speed T.P."/>
            <person name="Thompson K."/>
            <person name="VandeBerg J.L."/>
            <person name="Wade C.M."/>
            <person name="Walker J.A."/>
            <person name="Waters P.D."/>
            <person name="Webber C."/>
            <person name="Weidman J.R."/>
            <person name="Xie X."/>
            <person name="Zody M.C."/>
            <person name="Baldwin J."/>
            <person name="Abdouelleil A."/>
            <person name="Abdulkadir J."/>
            <person name="Abebe A."/>
            <person name="Abera B."/>
            <person name="Abreu J."/>
            <person name="Acer S.C."/>
            <person name="Aftuck L."/>
            <person name="Alexander A."/>
            <person name="An P."/>
            <person name="Anderson E."/>
            <person name="Anderson S."/>
            <person name="Arachi H."/>
            <person name="Azer M."/>
            <person name="Bachantsang P."/>
            <person name="Barry A."/>
            <person name="Bayul T."/>
            <person name="Berlin A."/>
            <person name="Bessette D."/>
            <person name="Bloom T."/>
            <person name="Bloom T."/>
            <person name="Boguslavskiy L."/>
            <person name="Bonnet C."/>
            <person name="Boukhgalter B."/>
            <person name="Bourzgui I."/>
            <person name="Brown A."/>
            <person name="Cahill P."/>
            <person name="Channer S."/>
            <person name="Cheshatsang Y."/>
            <person name="Chuda L."/>
            <person name="Citroen M."/>
            <person name="Collymore A."/>
            <person name="Cooke P."/>
            <person name="Costello M."/>
            <person name="D'Aco K."/>
            <person name="Daza R."/>
            <person name="De Haan G."/>
            <person name="DeGray S."/>
            <person name="DeMaso C."/>
            <person name="Dhargay N."/>
            <person name="Dooley K."/>
            <person name="Dooley E."/>
            <person name="Doricent M."/>
            <person name="Dorje P."/>
            <person name="Dorjee K."/>
            <person name="Dupes A."/>
            <person name="Elong R."/>
            <person name="Falk J."/>
            <person name="Farina A."/>
            <person name="Faro S."/>
            <person name="Ferguson D."/>
            <person name="Fisher S."/>
            <person name="Foley C.D."/>
            <person name="Franke A."/>
            <person name="Friedrich D."/>
            <person name="Gadbois L."/>
            <person name="Gearin G."/>
            <person name="Gearin C.R."/>
            <person name="Giannoukos G."/>
            <person name="Goode T."/>
            <person name="Graham J."/>
            <person name="Grandbois E."/>
            <person name="Grewal S."/>
            <person name="Gyaltsen K."/>
            <person name="Hafez N."/>
            <person name="Hagos B."/>
            <person name="Hall J."/>
            <person name="Henson C."/>
            <person name="Hollinger A."/>
            <person name="Honan T."/>
            <person name="Huard M.D."/>
            <person name="Hughes L."/>
            <person name="Hurhula B."/>
            <person name="Husby M.E."/>
            <person name="Kamat A."/>
            <person name="Kanga B."/>
            <person name="Kashin S."/>
            <person name="Khazanovich D."/>
            <person name="Kisner P."/>
            <person name="Lance K."/>
            <person name="Lara M."/>
            <person name="Lee W."/>
            <person name="Lennon N."/>
            <person name="Letendre F."/>
            <person name="LeVine R."/>
            <person name="Lipovsky A."/>
            <person name="Liu X."/>
            <person name="Liu J."/>
            <person name="Liu S."/>
            <person name="Lokyitsang T."/>
            <person name="Lokyitsang Y."/>
            <person name="Lubonja R."/>
            <person name="Lui A."/>
            <person name="MacDonald P."/>
            <person name="Magnisalis V."/>
            <person name="Maru K."/>
            <person name="Matthews C."/>
            <person name="McCusker W."/>
            <person name="McDonough S."/>
            <person name="Mehta T."/>
            <person name="Meldrim J."/>
            <person name="Meneus L."/>
            <person name="Mihai O."/>
            <person name="Mihalev A."/>
            <person name="Mihova T."/>
            <person name="Mittelman R."/>
            <person name="Mlenga V."/>
            <person name="Montmayeur A."/>
            <person name="Mulrain L."/>
            <person name="Navidi A."/>
            <person name="Naylor J."/>
            <person name="Negash T."/>
            <person name="Nguyen T."/>
            <person name="Nguyen N."/>
            <person name="Nicol R."/>
            <person name="Norbu C."/>
            <person name="Norbu N."/>
            <person name="Novod N."/>
            <person name="O'Neill B."/>
            <person name="Osman S."/>
            <person name="Markiewicz E."/>
            <person name="Oyono O.L."/>
            <person name="Patti C."/>
            <person name="Phunkhang P."/>
            <person name="Pierre F."/>
            <person name="Priest M."/>
            <person name="Raghuraman S."/>
            <person name="Rege F."/>
            <person name="Reyes R."/>
            <person name="Rise C."/>
            <person name="Rogov P."/>
            <person name="Ross K."/>
            <person name="Ryan E."/>
            <person name="Settipalli S."/>
            <person name="Shea T."/>
            <person name="Sherpa N."/>
            <person name="Shi L."/>
            <person name="Shih D."/>
            <person name="Sparrow T."/>
            <person name="Spaulding J."/>
            <person name="Stalker J."/>
            <person name="Stange-Thomann N."/>
            <person name="Stavropoulos S."/>
            <person name="Stone C."/>
            <person name="Strader C."/>
            <person name="Tesfaye S."/>
            <person name="Thomson T."/>
            <person name="Thoulutsang Y."/>
            <person name="Thoulutsang D."/>
            <person name="Topham K."/>
            <person name="Topping I."/>
            <person name="Tsamla T."/>
            <person name="Vassiliev H."/>
            <person name="Vo A."/>
            <person name="Wangchuk T."/>
            <person name="Wangdi T."/>
            <person name="Weiand M."/>
            <person name="Wilkinson J."/>
            <person name="Wilson A."/>
            <person name="Yadav S."/>
            <person name="Young G."/>
            <person name="Yu Q."/>
            <person name="Zembek L."/>
            <person name="Zhong D."/>
            <person name="Zimmer A."/>
            <person name="Zwirko Z."/>
            <person name="Jaffe D.B."/>
            <person name="Alvarez P."/>
            <person name="Brockman W."/>
            <person name="Butler J."/>
            <person name="Chin C."/>
            <person name="Gnerre S."/>
            <person name="MacCallum I."/>
            <person name="Graves J.A."/>
            <person name="Ponting C.P."/>
            <person name="Breen M."/>
            <person name="Samollow P.B."/>
            <person name="Lander E.S."/>
            <person name="Lindblad-Toh K."/>
        </authorList>
    </citation>
    <scope>NUCLEOTIDE SEQUENCE [LARGE SCALE GENOMIC DNA]</scope>
</reference>
<keyword evidence="6 10" id="KW-0472">Membrane</keyword>
<dbReference type="KEGG" id="mdo:100018206"/>
<reference evidence="12" key="3">
    <citation type="submission" date="2025-09" db="UniProtKB">
        <authorList>
            <consortium name="Ensembl"/>
        </authorList>
    </citation>
    <scope>IDENTIFICATION</scope>
</reference>
<accession>F6V827</accession>
<dbReference type="FunFam" id="1.20.1070.10:FF:000007">
    <property type="entry name" value="Olfactory receptor"/>
    <property type="match status" value="1"/>
</dbReference>
<dbReference type="OMA" id="RVAICEP"/>
<dbReference type="eggNOG" id="ENOG502SKRP">
    <property type="taxonomic scope" value="Eukaryota"/>
</dbReference>
<keyword evidence="8 9" id="KW-0807">Transducer</keyword>
<dbReference type="InParanoid" id="F6V827"/>
<dbReference type="CDD" id="cd15939">
    <property type="entry name" value="7tmA_OR4A-like"/>
    <property type="match status" value="1"/>
</dbReference>
<keyword evidence="13" id="KW-1185">Reference proteome</keyword>
<dbReference type="HOGENOM" id="CLU_012526_8_1_1"/>
<keyword evidence="2 9" id="KW-0812">Transmembrane</keyword>
<keyword evidence="4 10" id="KW-1133">Transmembrane helix</keyword>
<dbReference type="PRINTS" id="PR00245">
    <property type="entry name" value="OLFACTORYR"/>
</dbReference>
<keyword evidence="10" id="KW-0716">Sensory transduction</keyword>
<dbReference type="GO" id="GO:0004930">
    <property type="term" value="F:G protein-coupled receptor activity"/>
    <property type="evidence" value="ECO:0007669"/>
    <property type="project" value="UniProtKB-KW"/>
</dbReference>
<dbReference type="Proteomes" id="UP000002280">
    <property type="component" value="Chromosome 5"/>
</dbReference>
<evidence type="ECO:0000256" key="2">
    <source>
        <dbReference type="ARBA" id="ARBA00022692"/>
    </source>
</evidence>
<reference evidence="12" key="2">
    <citation type="submission" date="2025-08" db="UniProtKB">
        <authorList>
            <consortium name="Ensembl"/>
        </authorList>
    </citation>
    <scope>IDENTIFICATION</scope>
</reference>
<dbReference type="GeneTree" id="ENSGT00940000158345"/>
<organism evidence="12 13">
    <name type="scientific">Monodelphis domestica</name>
    <name type="common">Gray short-tailed opossum</name>
    <dbReference type="NCBI Taxonomy" id="13616"/>
    <lineage>
        <taxon>Eukaryota</taxon>
        <taxon>Metazoa</taxon>
        <taxon>Chordata</taxon>
        <taxon>Craniata</taxon>
        <taxon>Vertebrata</taxon>
        <taxon>Euteleostomi</taxon>
        <taxon>Mammalia</taxon>
        <taxon>Metatheria</taxon>
        <taxon>Didelphimorphia</taxon>
        <taxon>Didelphidae</taxon>
        <taxon>Monodelphis</taxon>
    </lineage>
</organism>
<dbReference type="AlphaFoldDB" id="F6V827"/>
<dbReference type="STRING" id="13616.ENSMODP00000024869"/>
<proteinExistence type="inferred from homology"/>
<feature type="transmembrane region" description="Helical" evidence="10">
    <location>
        <begin position="21"/>
        <end position="45"/>
    </location>
</feature>
<dbReference type="GO" id="GO:0004984">
    <property type="term" value="F:olfactory receptor activity"/>
    <property type="evidence" value="ECO:0000318"/>
    <property type="project" value="GO_Central"/>
</dbReference>
<evidence type="ECO:0000256" key="5">
    <source>
        <dbReference type="ARBA" id="ARBA00023040"/>
    </source>
</evidence>
<gene>
    <name evidence="12" type="primary">LOC100018206</name>
</gene>
<evidence type="ECO:0000256" key="10">
    <source>
        <dbReference type="RuleBase" id="RU363047"/>
    </source>
</evidence>
<comment type="similarity">
    <text evidence="9">Belongs to the G-protein coupled receptor 1 family.</text>
</comment>
<dbReference type="Pfam" id="PF13853">
    <property type="entry name" value="7tm_4"/>
    <property type="match status" value="1"/>
</dbReference>
<dbReference type="InterPro" id="IPR050427">
    <property type="entry name" value="Olfactory_Receptors"/>
</dbReference>
<evidence type="ECO:0000313" key="13">
    <source>
        <dbReference type="Proteomes" id="UP000002280"/>
    </source>
</evidence>
<keyword evidence="5 9" id="KW-0297">G-protein coupled receptor</keyword>
<evidence type="ECO:0000259" key="11">
    <source>
        <dbReference type="PROSITE" id="PS50262"/>
    </source>
</evidence>
<evidence type="ECO:0000256" key="4">
    <source>
        <dbReference type="ARBA" id="ARBA00022989"/>
    </source>
</evidence>
<dbReference type="PROSITE" id="PS00237">
    <property type="entry name" value="G_PROTEIN_RECEP_F1_1"/>
    <property type="match status" value="1"/>
</dbReference>
<dbReference type="GO" id="GO:0005886">
    <property type="term" value="C:plasma membrane"/>
    <property type="evidence" value="ECO:0000318"/>
    <property type="project" value="GO_Central"/>
</dbReference>
<feature type="domain" description="G-protein coupled receptors family 1 profile" evidence="11">
    <location>
        <begin position="39"/>
        <end position="285"/>
    </location>
</feature>
<comment type="subcellular location">
    <subcellularLocation>
        <location evidence="10">Cell membrane</location>
        <topology evidence="10">Multi-pass membrane protein</topology>
    </subcellularLocation>
    <subcellularLocation>
        <location evidence="1">Membrane</location>
        <topology evidence="1">Multi-pass membrane protein</topology>
    </subcellularLocation>
</comment>
<feature type="transmembrane region" description="Helical" evidence="10">
    <location>
        <begin position="138"/>
        <end position="162"/>
    </location>
</feature>
<sequence length="312" mass="35266">MVQSGNVTEFIFLGLSPNPEIQRVCFVLFLFLYMAIILGNSLIVLTVSFSKSLGSPMYFFLSHLSFVEICYSSTTSPKLIVDLLSERKSISLEGCITQTFFFHVFGAIEMFLLTIMAYDRYLAIYRPLHYVTIMNRRICAILVGMAWLGGFLHSIAQIVFVFHLPFCGPNVIDHYFCDVLPLLELACTDTFFIGLLIVANGGSLSMVSFIILLISYSVILFHLRGHSKEERRKALSTCASHVIVVILFFGPCAIIYLRPSTTNSMDKMVAIFYTVITPLLNPFIYSLRNAEVKNSMRKLWFRAMNQGETGRG</sequence>
<evidence type="ECO:0000256" key="1">
    <source>
        <dbReference type="ARBA" id="ARBA00004141"/>
    </source>
</evidence>
<protein>
    <recommendedName>
        <fullName evidence="10">Olfactory receptor</fullName>
    </recommendedName>
</protein>
<feature type="transmembrane region" description="Helical" evidence="10">
    <location>
        <begin position="100"/>
        <end position="118"/>
    </location>
</feature>
<name>F6V827_MONDO</name>
<feature type="transmembrane region" description="Helical" evidence="10">
    <location>
        <begin position="269"/>
        <end position="287"/>
    </location>
</feature>
<evidence type="ECO:0000256" key="8">
    <source>
        <dbReference type="ARBA" id="ARBA00023224"/>
    </source>
</evidence>
<dbReference type="Ensembl" id="ENSMODT00000025310.3">
    <property type="protein sequence ID" value="ENSMODP00000024869.3"/>
    <property type="gene ID" value="ENSMODG00000051246.1"/>
</dbReference>
<dbReference type="SUPFAM" id="SSF81321">
    <property type="entry name" value="Family A G protein-coupled receptor-like"/>
    <property type="match status" value="1"/>
</dbReference>
<dbReference type="InterPro" id="IPR000725">
    <property type="entry name" value="Olfact_rcpt"/>
</dbReference>
<dbReference type="InterPro" id="IPR000276">
    <property type="entry name" value="GPCR_Rhodpsn"/>
</dbReference>
<keyword evidence="7 9" id="KW-0675">Receptor</keyword>
<keyword evidence="10" id="KW-1003">Cell membrane</keyword>
<feature type="transmembrane region" description="Helical" evidence="10">
    <location>
        <begin position="235"/>
        <end position="257"/>
    </location>
</feature>
<evidence type="ECO:0000256" key="7">
    <source>
        <dbReference type="ARBA" id="ARBA00023170"/>
    </source>
</evidence>
<dbReference type="PRINTS" id="PR00237">
    <property type="entry name" value="GPCRRHODOPSN"/>
</dbReference>
<evidence type="ECO:0000256" key="9">
    <source>
        <dbReference type="RuleBase" id="RU000688"/>
    </source>
</evidence>
<dbReference type="InterPro" id="IPR017452">
    <property type="entry name" value="GPCR_Rhodpsn_7TM"/>
</dbReference>
<feature type="transmembrane region" description="Helical" evidence="10">
    <location>
        <begin position="191"/>
        <end position="223"/>
    </location>
</feature>
<evidence type="ECO:0000313" key="12">
    <source>
        <dbReference type="Ensembl" id="ENSMODP00000024869.3"/>
    </source>
</evidence>
<dbReference type="OrthoDB" id="10017003at2759"/>
<dbReference type="PANTHER" id="PTHR48002">
    <property type="entry name" value="OLFACTORY RECEPTOR"/>
    <property type="match status" value="1"/>
</dbReference>
<dbReference type="GeneID" id="100018206"/>
<evidence type="ECO:0000256" key="6">
    <source>
        <dbReference type="ARBA" id="ARBA00023136"/>
    </source>
</evidence>
<dbReference type="Gene3D" id="1.20.1070.10">
    <property type="entry name" value="Rhodopsin 7-helix transmembrane proteins"/>
    <property type="match status" value="1"/>
</dbReference>
<keyword evidence="3 10" id="KW-0552">Olfaction</keyword>
<dbReference type="PROSITE" id="PS50262">
    <property type="entry name" value="G_PROTEIN_RECEP_F1_2"/>
    <property type="match status" value="1"/>
</dbReference>